<organism evidence="2 3">
    <name type="scientific">Peptostreptococcus canis</name>
    <dbReference type="NCBI Taxonomy" id="1159213"/>
    <lineage>
        <taxon>Bacteria</taxon>
        <taxon>Bacillati</taxon>
        <taxon>Bacillota</taxon>
        <taxon>Clostridia</taxon>
        <taxon>Peptostreptococcales</taxon>
        <taxon>Peptostreptococcaceae</taxon>
        <taxon>Peptostreptococcus</taxon>
    </lineage>
</organism>
<evidence type="ECO:0000313" key="2">
    <source>
        <dbReference type="EMBL" id="MBC2576187.1"/>
    </source>
</evidence>
<feature type="transmembrane region" description="Helical" evidence="1">
    <location>
        <begin position="16"/>
        <end position="37"/>
    </location>
</feature>
<feature type="transmembrane region" description="Helical" evidence="1">
    <location>
        <begin position="255"/>
        <end position="273"/>
    </location>
</feature>
<feature type="transmembrane region" description="Helical" evidence="1">
    <location>
        <begin position="196"/>
        <end position="214"/>
    </location>
</feature>
<evidence type="ECO:0000313" key="3">
    <source>
        <dbReference type="Proteomes" id="UP000713904"/>
    </source>
</evidence>
<keyword evidence="1" id="KW-0472">Membrane</keyword>
<gene>
    <name evidence="2" type="ORF">HLB29_05760</name>
</gene>
<sequence length="280" mass="31370">MLGKLIKYELKSSIRYFIPIYIALLVIFSINAISLSFSFKSEEISSSFGIFSGIMVFATMAVIITLTIMLLYITVKRFATGFYGDEGYLTNTLPVSTHKIIFSKAITMLILNIISFIVLILAIALITIPLFNIVDAESSGQAFLQIKQFWREFSNELTIVIMLFILLEIISSFANTFIIYLCVAVAHLKSFVNKKILVGVILYILISVLQGFLFSPSDKSIKTLDALNNPEVANNFSSSMSIILKHFQSLLTTQTLIILVMGIIAYSITYYLLKGKLNIE</sequence>
<comment type="caution">
    <text evidence="2">The sequence shown here is derived from an EMBL/GenBank/DDBJ whole genome shotgun (WGS) entry which is preliminary data.</text>
</comment>
<evidence type="ECO:0000256" key="1">
    <source>
        <dbReference type="SAM" id="Phobius"/>
    </source>
</evidence>
<keyword evidence="1" id="KW-0812">Transmembrane</keyword>
<accession>A0ABR6TLA2</accession>
<evidence type="ECO:0008006" key="4">
    <source>
        <dbReference type="Google" id="ProtNLM"/>
    </source>
</evidence>
<keyword evidence="1" id="KW-1133">Transmembrane helix</keyword>
<dbReference type="RefSeq" id="WP_185624207.1">
    <property type="nucleotide sequence ID" value="NZ_JABGBW010000003.1"/>
</dbReference>
<protein>
    <recommendedName>
        <fullName evidence="4">ABC transporter permease</fullName>
    </recommendedName>
</protein>
<reference evidence="2 3" key="1">
    <citation type="submission" date="2020-05" db="EMBL/GenBank/DDBJ databases">
        <title>Draft genome of xy-202 and genomic insight in genome of the genus Peptostreptococcus.</title>
        <authorList>
            <person name="Zhang Z."/>
        </authorList>
    </citation>
    <scope>NUCLEOTIDE SEQUENCE [LARGE SCALE GENOMIC DNA]</scope>
    <source>
        <strain evidence="2 3">DSM 27025</strain>
    </source>
</reference>
<feature type="transmembrane region" description="Helical" evidence="1">
    <location>
        <begin position="49"/>
        <end position="73"/>
    </location>
</feature>
<dbReference type="EMBL" id="JABGBW010000003">
    <property type="protein sequence ID" value="MBC2576187.1"/>
    <property type="molecule type" value="Genomic_DNA"/>
</dbReference>
<keyword evidence="3" id="KW-1185">Reference proteome</keyword>
<feature type="transmembrane region" description="Helical" evidence="1">
    <location>
        <begin position="109"/>
        <end position="131"/>
    </location>
</feature>
<dbReference type="Proteomes" id="UP000713904">
    <property type="component" value="Unassembled WGS sequence"/>
</dbReference>
<feature type="transmembrane region" description="Helical" evidence="1">
    <location>
        <begin position="159"/>
        <end position="184"/>
    </location>
</feature>
<name>A0ABR6TLA2_9FIRM</name>
<proteinExistence type="predicted"/>